<comment type="caution">
    <text evidence="1">The sequence shown here is derived from an EMBL/GenBank/DDBJ whole genome shotgun (WGS) entry which is preliminary data.</text>
</comment>
<reference evidence="1" key="1">
    <citation type="submission" date="2013-05" db="EMBL/GenBank/DDBJ databases">
        <authorList>
            <person name="Yim A.K.Y."/>
            <person name="Chan T.F."/>
            <person name="Ji K.M."/>
            <person name="Liu X.Y."/>
            <person name="Zhou J.W."/>
            <person name="Li R.Q."/>
            <person name="Yang K.Y."/>
            <person name="Li J."/>
            <person name="Li M."/>
            <person name="Law P.T.W."/>
            <person name="Wu Y.L."/>
            <person name="Cai Z.L."/>
            <person name="Qin H."/>
            <person name="Bao Y."/>
            <person name="Leung R.K.K."/>
            <person name="Ng P.K.S."/>
            <person name="Zou J."/>
            <person name="Zhong X.J."/>
            <person name="Ran P.X."/>
            <person name="Zhong N.S."/>
            <person name="Liu Z.G."/>
            <person name="Tsui S.K.W."/>
        </authorList>
    </citation>
    <scope>NUCLEOTIDE SEQUENCE</scope>
    <source>
        <strain evidence="1">Derf</strain>
        <tissue evidence="1">Whole organism</tissue>
    </source>
</reference>
<dbReference type="Proteomes" id="UP000790347">
    <property type="component" value="Unassembled WGS sequence"/>
</dbReference>
<gene>
    <name evidence="1" type="ORF">DERF_004874</name>
</gene>
<evidence type="ECO:0000313" key="1">
    <source>
        <dbReference type="EMBL" id="KAH9521201.1"/>
    </source>
</evidence>
<keyword evidence="2" id="KW-1185">Reference proteome</keyword>
<organism evidence="1 2">
    <name type="scientific">Dermatophagoides farinae</name>
    <name type="common">American house dust mite</name>
    <dbReference type="NCBI Taxonomy" id="6954"/>
    <lineage>
        <taxon>Eukaryota</taxon>
        <taxon>Metazoa</taxon>
        <taxon>Ecdysozoa</taxon>
        <taxon>Arthropoda</taxon>
        <taxon>Chelicerata</taxon>
        <taxon>Arachnida</taxon>
        <taxon>Acari</taxon>
        <taxon>Acariformes</taxon>
        <taxon>Sarcoptiformes</taxon>
        <taxon>Astigmata</taxon>
        <taxon>Psoroptidia</taxon>
        <taxon>Analgoidea</taxon>
        <taxon>Pyroglyphidae</taxon>
        <taxon>Dermatophagoidinae</taxon>
        <taxon>Dermatophagoides</taxon>
    </lineage>
</organism>
<accession>A0A922L5N4</accession>
<reference evidence="1" key="2">
    <citation type="journal article" date="2022" name="Res Sq">
        <title>Comparative Genomics Reveals Insights into the Divergent Evolution of Astigmatic Mites and Household Pest Adaptations.</title>
        <authorList>
            <person name="Xiong Q."/>
            <person name="Wan A.T.-Y."/>
            <person name="Liu X.-Y."/>
            <person name="Fung C.S.-H."/>
            <person name="Xiao X."/>
            <person name="Malainual N."/>
            <person name="Hou J."/>
            <person name="Wang L."/>
            <person name="Wang M."/>
            <person name="Yang K."/>
            <person name="Cui Y."/>
            <person name="Leung E."/>
            <person name="Nong W."/>
            <person name="Shin S.-K."/>
            <person name="Au S."/>
            <person name="Jeong K.Y."/>
            <person name="Chew F.T."/>
            <person name="Hui J."/>
            <person name="Leung T.F."/>
            <person name="Tungtrongchitr A."/>
            <person name="Zhong N."/>
            <person name="Liu Z."/>
            <person name="Tsui S."/>
        </authorList>
    </citation>
    <scope>NUCLEOTIDE SEQUENCE</scope>
    <source>
        <strain evidence="1">Derf</strain>
        <tissue evidence="1">Whole organism</tissue>
    </source>
</reference>
<protein>
    <submittedName>
        <fullName evidence="1">Uncharacterized protein</fullName>
    </submittedName>
</protein>
<evidence type="ECO:0000313" key="2">
    <source>
        <dbReference type="Proteomes" id="UP000790347"/>
    </source>
</evidence>
<name>A0A922L5N4_DERFA</name>
<proteinExistence type="predicted"/>
<dbReference type="EMBL" id="ASGP02000002">
    <property type="protein sequence ID" value="KAH9521201.1"/>
    <property type="molecule type" value="Genomic_DNA"/>
</dbReference>
<dbReference type="AlphaFoldDB" id="A0A922L5N4"/>
<sequence length="77" mass="8822">MTITIVARINNKLFISTNDKLKMVNNVFSHCVCNSFNNDKPLIDLIRLIKRNEINFAPINSKFIIYTAHSNSNVNIV</sequence>